<accession>A0A5B8G6N1</accession>
<keyword evidence="2" id="KW-1188">Viral release from host cell</keyword>
<gene>
    <name evidence="4" type="primary">ORF67A</name>
</gene>
<evidence type="ECO:0000256" key="1">
    <source>
        <dbReference type="ARBA" id="ARBA00022562"/>
    </source>
</evidence>
<dbReference type="Pfam" id="PF03581">
    <property type="entry name" value="Herpes_UL33"/>
    <property type="match status" value="1"/>
</dbReference>
<reference evidence="4" key="1">
    <citation type="journal article" date="2019" name="Emerg. Infect. Dis.">
        <title>Novel Virus Related to Kaposi's Sarcoma-Associated Herpesvirus from Colobus Monkey.</title>
        <authorList>
            <person name="Dhingra A."/>
            <person name="Ganzenmueller T."/>
            <person name="Hage E."/>
            <person name="Suarez N.M."/>
            <person name="Matz-Rensing K."/>
            <person name="Widmer D."/>
            <person name="Pohlmann S."/>
            <person name="Davison A.J."/>
            <person name="Schulz T.F."/>
            <person name="Kaul A."/>
        </authorList>
    </citation>
    <scope>NUCLEOTIDE SEQUENCE</scope>
    <source>
        <strain evidence="4">Hannover</strain>
    </source>
</reference>
<evidence type="ECO:0000313" key="5">
    <source>
        <dbReference type="Proteomes" id="UP001147731"/>
    </source>
</evidence>
<dbReference type="GeneID" id="80540411"/>
<dbReference type="GO" id="GO:0019073">
    <property type="term" value="P:viral DNA genome packaging"/>
    <property type="evidence" value="ECO:0007669"/>
    <property type="project" value="InterPro"/>
</dbReference>
<dbReference type="HAMAP" id="MF_04015">
    <property type="entry name" value="HSV_TRM2"/>
    <property type="match status" value="1"/>
</dbReference>
<dbReference type="Proteomes" id="UP001147731">
    <property type="component" value="Segment"/>
</dbReference>
<dbReference type="InterPro" id="IPR005208">
    <property type="entry name" value="Herpes_TT2"/>
</dbReference>
<name>A0A5B8G6N1_9GAMA</name>
<evidence type="ECO:0000256" key="3">
    <source>
        <dbReference type="ARBA" id="ARBA00023219"/>
    </source>
</evidence>
<sequence>MEKDCVPDFEQLLPADLQIMFPTIYSRLNALNYCQYLKSFLNQRGCSVVCQHSLVLEGKVETVRQVIGKIVSTDSVYTEVQRRI</sequence>
<keyword evidence="5" id="KW-1185">Reference proteome</keyword>
<protein>
    <submittedName>
        <fullName evidence="4">DNA packaging UL33</fullName>
    </submittedName>
</protein>
<organism evidence="4 5">
    <name type="scientific">Colobine gammaherpesvirus 1</name>
    <dbReference type="NCBI Taxonomy" id="2597325"/>
    <lineage>
        <taxon>Viruses</taxon>
        <taxon>Duplodnaviria</taxon>
        <taxon>Heunggongvirae</taxon>
        <taxon>Peploviricota</taxon>
        <taxon>Herviviricetes</taxon>
        <taxon>Herpesvirales</taxon>
        <taxon>Orthoherpesviridae</taxon>
        <taxon>Gammaherpesvirinae</taxon>
        <taxon>Rhadinovirus</taxon>
        <taxon>Rhadinovirus colobinegamma1</taxon>
    </lineage>
</organism>
<keyword evidence="1" id="KW-1048">Host nucleus</keyword>
<keyword evidence="3" id="KW-0231">Viral genome packaging</keyword>
<proteinExistence type="inferred from homology"/>
<evidence type="ECO:0000256" key="2">
    <source>
        <dbReference type="ARBA" id="ARBA00022612"/>
    </source>
</evidence>
<dbReference type="EMBL" id="MH932584">
    <property type="protein sequence ID" value="QDQ69279.1"/>
    <property type="molecule type" value="Genomic_DNA"/>
</dbReference>
<dbReference type="KEGG" id="vg:80540411"/>
<dbReference type="RefSeq" id="YP_010801699.1">
    <property type="nucleotide sequence ID" value="NC_076967.1"/>
</dbReference>
<evidence type="ECO:0000313" key="4">
    <source>
        <dbReference type="EMBL" id="QDQ69279.1"/>
    </source>
</evidence>